<evidence type="ECO:0000259" key="3">
    <source>
        <dbReference type="Pfam" id="PF10079"/>
    </source>
</evidence>
<dbReference type="OrthoDB" id="9765151at2"/>
<dbReference type="GO" id="GO:0016874">
    <property type="term" value="F:ligase activity"/>
    <property type="evidence" value="ECO:0007669"/>
    <property type="project" value="UniProtKB-UniRule"/>
</dbReference>
<comment type="function">
    <text evidence="2">Involved in bacillithiol (BSH) biosynthesis. May catalyze the last step of the pathway, the addition of cysteine to glucosamine malate (GlcN-Mal) to generate BSH.</text>
</comment>
<dbReference type="RefSeq" id="WP_097072042.1">
    <property type="nucleotide sequence ID" value="NZ_OBMQ01000001.1"/>
</dbReference>
<dbReference type="EC" id="6.-.-.-" evidence="2"/>
<dbReference type="InterPro" id="IPR011199">
    <property type="entry name" value="Bacillithiol_biosynth_BshC"/>
</dbReference>
<sequence>MKLEQIEIPVNNQILNDYWSHWEKLKPFYEYEYNDDSFSKRYHYLKDKNFNYEELSTIIRSYMEPFGISEKQETNLQSLHNGAVAVVGGQQAGILTGPLYSVHKALSVILLARQQSEKLGKKVVPLFWIAGEDHDIEEINHTYTIVNETPKKKIYDVRSPKKTMASATVIQKDQLNELLEIIFKNYGETEYTNDLYKMLLRHLEHSTTFTQFFTHTMNELFKNEGLLMIDAAFTPFRKYESSFFEKIIHHNEEIAKVVVEKEALLNAAGYGSPINATSHNANLFYVHDGERFLLERKNGHFQDANGLYKFTEGHLLDIASSTPEKLSNNVVTRPLMQEMAIPVLAFVGGPGELAYWGTLKDAFNCLDLQMPILAPRLNITLVTRKVEQLLLNYNLTIPEVINGRVTELKEQFIDSVQDVNTKQQIEKIYNMLEVQYKELGSYLTSQTINLDAIIKKNKQYHQMQLQYLSKKVDQHILIKHDKTLRQFNTINAEIYPNETLQERIYNPFQYLNEYGPSLIEELCDLPMTIANKHYVVHL</sequence>
<dbReference type="Pfam" id="PF10079">
    <property type="entry name" value="Rossmann-like_BshC"/>
    <property type="match status" value="1"/>
</dbReference>
<keyword evidence="6" id="KW-1185">Reference proteome</keyword>
<dbReference type="InterPro" id="IPR055398">
    <property type="entry name" value="Rossmann-like_BshC"/>
</dbReference>
<evidence type="ECO:0000313" key="6">
    <source>
        <dbReference type="Proteomes" id="UP000219636"/>
    </source>
</evidence>
<proteinExistence type="inferred from homology"/>
<dbReference type="AlphaFoldDB" id="A0A285REN4"/>
<organism evidence="5 6">
    <name type="scientific">Ureibacillus xyleni</name>
    <dbReference type="NCBI Taxonomy" id="614648"/>
    <lineage>
        <taxon>Bacteria</taxon>
        <taxon>Bacillati</taxon>
        <taxon>Bacillota</taxon>
        <taxon>Bacilli</taxon>
        <taxon>Bacillales</taxon>
        <taxon>Caryophanaceae</taxon>
        <taxon>Ureibacillus</taxon>
    </lineage>
</organism>
<reference evidence="6" key="1">
    <citation type="submission" date="2017-08" db="EMBL/GenBank/DDBJ databases">
        <authorList>
            <person name="Varghese N."/>
            <person name="Submissions S."/>
        </authorList>
    </citation>
    <scope>NUCLEOTIDE SEQUENCE [LARGE SCALE GENOMIC DNA]</scope>
    <source>
        <strain evidence="6">JC22</strain>
    </source>
</reference>
<evidence type="ECO:0000313" key="5">
    <source>
        <dbReference type="EMBL" id="SOB92364.1"/>
    </source>
</evidence>
<dbReference type="EMBL" id="OBMQ01000001">
    <property type="protein sequence ID" value="SOB92364.1"/>
    <property type="molecule type" value="Genomic_DNA"/>
</dbReference>
<feature type="domain" description="Bacillithiol biosynthesis BshC N-terminal Rossmann-like" evidence="3">
    <location>
        <begin position="1"/>
        <end position="377"/>
    </location>
</feature>
<keyword evidence="1 2" id="KW-0436">Ligase</keyword>
<dbReference type="InterPro" id="IPR055399">
    <property type="entry name" value="CC_BshC"/>
</dbReference>
<comment type="similarity">
    <text evidence="2">Belongs to the BshC family.</text>
</comment>
<name>A0A285REN4_9BACL</name>
<dbReference type="NCBIfam" id="TIGR03998">
    <property type="entry name" value="thiol_BshC"/>
    <property type="match status" value="1"/>
</dbReference>
<dbReference type="Proteomes" id="UP000219636">
    <property type="component" value="Unassembled WGS sequence"/>
</dbReference>
<dbReference type="HAMAP" id="MF_01867">
    <property type="entry name" value="BshC"/>
    <property type="match status" value="1"/>
</dbReference>
<dbReference type="Pfam" id="PF24850">
    <property type="entry name" value="CC_BshC"/>
    <property type="match status" value="1"/>
</dbReference>
<evidence type="ECO:0000256" key="2">
    <source>
        <dbReference type="HAMAP-Rule" id="MF_01867"/>
    </source>
</evidence>
<evidence type="ECO:0000256" key="1">
    <source>
        <dbReference type="ARBA" id="ARBA00022598"/>
    </source>
</evidence>
<accession>A0A285REN4</accession>
<dbReference type="PIRSF" id="PIRSF012535">
    <property type="entry name" value="UCP012535"/>
    <property type="match status" value="1"/>
</dbReference>
<evidence type="ECO:0000259" key="4">
    <source>
        <dbReference type="Pfam" id="PF24850"/>
    </source>
</evidence>
<protein>
    <recommendedName>
        <fullName evidence="2">Putative cysteine ligase BshC</fullName>
        <ecNumber evidence="2">6.-.-.-</ecNumber>
    </recommendedName>
</protein>
<feature type="domain" description="Bacillithiol biosynthesis BshC C-terminal coiled-coil" evidence="4">
    <location>
        <begin position="379"/>
        <end position="538"/>
    </location>
</feature>
<gene>
    <name evidence="2" type="primary">bshC</name>
    <name evidence="5" type="ORF">SAMN05880501_101487</name>
</gene>